<dbReference type="AlphaFoldDB" id="A0A3B1AA57"/>
<organism evidence="5">
    <name type="scientific">hydrothermal vent metagenome</name>
    <dbReference type="NCBI Taxonomy" id="652676"/>
    <lineage>
        <taxon>unclassified sequences</taxon>
        <taxon>metagenomes</taxon>
        <taxon>ecological metagenomes</taxon>
    </lineage>
</organism>
<dbReference type="Gene3D" id="1.10.287.130">
    <property type="match status" value="1"/>
</dbReference>
<dbReference type="CDD" id="cd16922">
    <property type="entry name" value="HATPase_EvgS-ArcB-TorS-like"/>
    <property type="match status" value="1"/>
</dbReference>
<keyword evidence="5" id="KW-0418">Kinase</keyword>
<feature type="domain" description="Histidine kinase" evidence="2">
    <location>
        <begin position="202"/>
        <end position="423"/>
    </location>
</feature>
<evidence type="ECO:0000256" key="1">
    <source>
        <dbReference type="ARBA" id="ARBA00022553"/>
    </source>
</evidence>
<dbReference type="CDD" id="cd00082">
    <property type="entry name" value="HisKA"/>
    <property type="match status" value="1"/>
</dbReference>
<dbReference type="GO" id="GO:0000155">
    <property type="term" value="F:phosphorelay sensor kinase activity"/>
    <property type="evidence" value="ECO:0007669"/>
    <property type="project" value="InterPro"/>
</dbReference>
<evidence type="ECO:0000313" key="5">
    <source>
        <dbReference type="EMBL" id="VAW90614.1"/>
    </source>
</evidence>
<dbReference type="InterPro" id="IPR003661">
    <property type="entry name" value="HisK_dim/P_dom"/>
</dbReference>
<dbReference type="InterPro" id="IPR036097">
    <property type="entry name" value="HisK_dim/P_sf"/>
</dbReference>
<dbReference type="InterPro" id="IPR001789">
    <property type="entry name" value="Sig_transdc_resp-reg_receiver"/>
</dbReference>
<sequence length="852" mass="95824">MPTAGPILKQLYPGSLLKRLSTSPGREHEQAFIRLVIGIVVFFLTYYSHIDKPSILFSVSTLVTIYTLFGVLILGWIYLQPRKNSFRYVLSNTVDIISLSYAMYLGEEMGAALYPLYLWVTFGYGFRFGIKYLAISSVLSIIGFVIVYSSTFFWQQYPILFTGMLVGLILLPIYASTLLRRLTEAVKNAEIANKAKSQFLANMSHELRTPLSGITGSSDLLKNTVLTTEQQEYANTIDYSINALLSLIESILDLSKIEEGKITRNKIDFDLHHILNITTRMLTHHAKQKGLSLNLQIEPDIPYQLFGDADHLRQVLINLIGNAIKYTDFGGVHVRVSLKENIDHECNILFEVIDTGCGISAVDQKSIFNRFTQVDESDTRSHSGTGLGTAIAKEIVELLDGSIGVKSEPEHGSTFWFTLPFIKQQTIDISNNKDLTQAKILAIANKDNTLLDLIDSLEGWGTDLADTDSASDAFKMLTQASSEHEPFHAIIITKPLIDIDALQFVQSIRTRPDISNIILILVANKLDETTHSKLLNTGFNFIFNNPINKSLLFNAIHASPLLGSHDSNIEDFSSYFMHSKMVKQYHILLADDNETNQRVIRRILEHGGHSVSVVENGERALDALERETFDICIIDMHMPVMGGLQAIKLFRFMYPKNTMPFVMLTANATTEAVQQCKEVGVDVYLTKPIRSHTLLDTIAKIEPNQSQNTNNENKLVIPTTIRQPNIDTPDSSDILNPDVINDLKMLDENNTFLFDLIQGFVKDGNALLLRLDNSTHDQYHEFTEAAHAFKGNAGSVGAVKLYKVCMHAQKISESEYRQNATQHLNQIRKDFLRTQYALWHQAHQVDSGQLRD</sequence>
<dbReference type="CDD" id="cd17546">
    <property type="entry name" value="REC_hyHK_CKI1_RcsC-like"/>
    <property type="match status" value="1"/>
</dbReference>
<dbReference type="InterPro" id="IPR004358">
    <property type="entry name" value="Sig_transdc_His_kin-like_C"/>
</dbReference>
<feature type="domain" description="HPt" evidence="4">
    <location>
        <begin position="742"/>
        <end position="849"/>
    </location>
</feature>
<dbReference type="FunFam" id="3.30.565.10:FF:000010">
    <property type="entry name" value="Sensor histidine kinase RcsC"/>
    <property type="match status" value="1"/>
</dbReference>
<dbReference type="PROSITE" id="PS50894">
    <property type="entry name" value="HPT"/>
    <property type="match status" value="1"/>
</dbReference>
<dbReference type="PANTHER" id="PTHR45339:SF5">
    <property type="entry name" value="HISTIDINE KINASE"/>
    <property type="match status" value="1"/>
</dbReference>
<dbReference type="GO" id="GO:0005524">
    <property type="term" value="F:ATP binding"/>
    <property type="evidence" value="ECO:0007669"/>
    <property type="project" value="UniProtKB-KW"/>
</dbReference>
<dbReference type="SMART" id="SM00388">
    <property type="entry name" value="HisKA"/>
    <property type="match status" value="1"/>
</dbReference>
<dbReference type="Gene3D" id="1.20.120.160">
    <property type="entry name" value="HPT domain"/>
    <property type="match status" value="1"/>
</dbReference>
<dbReference type="SMART" id="SM00387">
    <property type="entry name" value="HATPase_c"/>
    <property type="match status" value="1"/>
</dbReference>
<keyword evidence="1" id="KW-0597">Phosphoprotein</keyword>
<keyword evidence="5" id="KW-0808">Transferase</keyword>
<dbReference type="PROSITE" id="PS50110">
    <property type="entry name" value="RESPONSE_REGULATORY"/>
    <property type="match status" value="1"/>
</dbReference>
<dbReference type="Pfam" id="PF00072">
    <property type="entry name" value="Response_reg"/>
    <property type="match status" value="1"/>
</dbReference>
<dbReference type="InterPro" id="IPR008207">
    <property type="entry name" value="Sig_transdc_His_kin_Hpt_dom"/>
</dbReference>
<name>A0A3B1AA57_9ZZZZ</name>
<dbReference type="Gene3D" id="3.30.565.10">
    <property type="entry name" value="Histidine kinase-like ATPase, C-terminal domain"/>
    <property type="match status" value="1"/>
</dbReference>
<dbReference type="PANTHER" id="PTHR45339">
    <property type="entry name" value="HYBRID SIGNAL TRANSDUCTION HISTIDINE KINASE J"/>
    <property type="match status" value="1"/>
</dbReference>
<reference evidence="5" key="1">
    <citation type="submission" date="2018-06" db="EMBL/GenBank/DDBJ databases">
        <authorList>
            <person name="Zhirakovskaya E."/>
        </authorList>
    </citation>
    <scope>NUCLEOTIDE SEQUENCE</scope>
</reference>
<dbReference type="SUPFAM" id="SSF47384">
    <property type="entry name" value="Homodimeric domain of signal transducing histidine kinase"/>
    <property type="match status" value="1"/>
</dbReference>
<dbReference type="PROSITE" id="PS50109">
    <property type="entry name" value="HIS_KIN"/>
    <property type="match status" value="1"/>
</dbReference>
<dbReference type="PRINTS" id="PR00344">
    <property type="entry name" value="BCTRLSENSOR"/>
</dbReference>
<dbReference type="EMBL" id="UOFR01000001">
    <property type="protein sequence ID" value="VAW90614.1"/>
    <property type="molecule type" value="Genomic_DNA"/>
</dbReference>
<dbReference type="InterPro" id="IPR003594">
    <property type="entry name" value="HATPase_dom"/>
</dbReference>
<proteinExistence type="predicted"/>
<evidence type="ECO:0000259" key="2">
    <source>
        <dbReference type="PROSITE" id="PS50109"/>
    </source>
</evidence>
<protein>
    <submittedName>
        <fullName evidence="5">BarA sensory histidine kinase (= VarS = GacS)</fullName>
    </submittedName>
</protein>
<dbReference type="Pfam" id="PF02518">
    <property type="entry name" value="HATPase_c"/>
    <property type="match status" value="1"/>
</dbReference>
<dbReference type="SMART" id="SM00448">
    <property type="entry name" value="REC"/>
    <property type="match status" value="1"/>
</dbReference>
<gene>
    <name evidence="5" type="ORF">MNBD_GAMMA21-55</name>
</gene>
<dbReference type="GO" id="GO:0005886">
    <property type="term" value="C:plasma membrane"/>
    <property type="evidence" value="ECO:0007669"/>
    <property type="project" value="UniProtKB-SubCell"/>
</dbReference>
<dbReference type="SUPFAM" id="SSF52172">
    <property type="entry name" value="CheY-like"/>
    <property type="match status" value="2"/>
</dbReference>
<dbReference type="Pfam" id="PF00512">
    <property type="entry name" value="HisKA"/>
    <property type="match status" value="1"/>
</dbReference>
<dbReference type="InterPro" id="IPR036890">
    <property type="entry name" value="HATPase_C_sf"/>
</dbReference>
<dbReference type="InterPro" id="IPR036641">
    <property type="entry name" value="HPT_dom_sf"/>
</dbReference>
<feature type="domain" description="Response regulatory" evidence="3">
    <location>
        <begin position="586"/>
        <end position="702"/>
    </location>
</feature>
<dbReference type="Gene3D" id="3.40.50.2300">
    <property type="match status" value="2"/>
</dbReference>
<accession>A0A3B1AA57</accession>
<dbReference type="SUPFAM" id="SSF55874">
    <property type="entry name" value="ATPase domain of HSP90 chaperone/DNA topoisomerase II/histidine kinase"/>
    <property type="match status" value="1"/>
</dbReference>
<dbReference type="InterPro" id="IPR011006">
    <property type="entry name" value="CheY-like_superfamily"/>
</dbReference>
<evidence type="ECO:0000259" key="4">
    <source>
        <dbReference type="PROSITE" id="PS50894"/>
    </source>
</evidence>
<dbReference type="SUPFAM" id="SSF47226">
    <property type="entry name" value="Histidine-containing phosphotransfer domain, HPT domain"/>
    <property type="match status" value="1"/>
</dbReference>
<dbReference type="InterPro" id="IPR005467">
    <property type="entry name" value="His_kinase_dom"/>
</dbReference>
<evidence type="ECO:0000259" key="3">
    <source>
        <dbReference type="PROSITE" id="PS50110"/>
    </source>
</evidence>